<organism evidence="2 3">
    <name type="scientific">Elaeophora elaphi</name>
    <dbReference type="NCBI Taxonomy" id="1147741"/>
    <lineage>
        <taxon>Eukaryota</taxon>
        <taxon>Metazoa</taxon>
        <taxon>Ecdysozoa</taxon>
        <taxon>Nematoda</taxon>
        <taxon>Chromadorea</taxon>
        <taxon>Rhabditida</taxon>
        <taxon>Spirurina</taxon>
        <taxon>Spiruromorpha</taxon>
        <taxon>Filarioidea</taxon>
        <taxon>Onchocercidae</taxon>
        <taxon>Elaeophora</taxon>
    </lineage>
</organism>
<proteinExistence type="predicted"/>
<accession>A0A0R3S3J9</accession>
<evidence type="ECO:0000256" key="1">
    <source>
        <dbReference type="SAM" id="Coils"/>
    </source>
</evidence>
<reference evidence="3" key="1">
    <citation type="submission" date="2017-02" db="UniProtKB">
        <authorList>
            <consortium name="WormBaseParasite"/>
        </authorList>
    </citation>
    <scope>IDENTIFICATION</scope>
</reference>
<sequence>MRRKIENDLEICERAKKEIELKMELMDKERDKESNTTQELKEQVKKLTEQNNQQADVITDLRQHVTELNVRKYTIALPAQKHI</sequence>
<keyword evidence="2" id="KW-1185">Reference proteome</keyword>
<feature type="coiled-coil region" evidence="1">
    <location>
        <begin position="2"/>
        <end position="57"/>
    </location>
</feature>
<dbReference type="AlphaFoldDB" id="A0A0R3S3J9"/>
<protein>
    <submittedName>
        <fullName evidence="3">Myosin_tail_1 domain-containing protein</fullName>
    </submittedName>
</protein>
<dbReference type="STRING" id="1147741.A0A0R3S3J9"/>
<dbReference type="WBParaSite" id="EEL_0000934201-mRNA-1">
    <property type="protein sequence ID" value="EEL_0000934201-mRNA-1"/>
    <property type="gene ID" value="EEL_0000934201"/>
</dbReference>
<evidence type="ECO:0000313" key="3">
    <source>
        <dbReference type="WBParaSite" id="EEL_0000934201-mRNA-1"/>
    </source>
</evidence>
<dbReference type="Proteomes" id="UP000050640">
    <property type="component" value="Unplaced"/>
</dbReference>
<evidence type="ECO:0000313" key="2">
    <source>
        <dbReference type="Proteomes" id="UP000050640"/>
    </source>
</evidence>
<name>A0A0R3S3J9_9BILA</name>
<keyword evidence="1" id="KW-0175">Coiled coil</keyword>